<evidence type="ECO:0000313" key="8">
    <source>
        <dbReference type="EMBL" id="KAK1922810.1"/>
    </source>
</evidence>
<evidence type="ECO:0000256" key="5">
    <source>
        <dbReference type="ARBA" id="ARBA00023136"/>
    </source>
</evidence>
<dbReference type="Pfam" id="PF02133">
    <property type="entry name" value="Transp_cyt_pur"/>
    <property type="match status" value="1"/>
</dbReference>
<keyword evidence="5 7" id="KW-0472">Membrane</keyword>
<evidence type="ECO:0000256" key="3">
    <source>
        <dbReference type="ARBA" id="ARBA00022692"/>
    </source>
</evidence>
<dbReference type="GO" id="GO:0015205">
    <property type="term" value="F:nucleobase transmembrane transporter activity"/>
    <property type="evidence" value="ECO:0007669"/>
    <property type="project" value="TreeGrafter"/>
</dbReference>
<dbReference type="PANTHER" id="PTHR30618:SF2">
    <property type="entry name" value="ALLANTOIN PERMEASE-RELATED"/>
    <property type="match status" value="1"/>
</dbReference>
<dbReference type="NCBIfam" id="TIGR00800">
    <property type="entry name" value="ncs1"/>
    <property type="match status" value="1"/>
</dbReference>
<feature type="transmembrane region" description="Helical" evidence="7">
    <location>
        <begin position="392"/>
        <end position="416"/>
    </location>
</feature>
<evidence type="ECO:0000313" key="9">
    <source>
        <dbReference type="Proteomes" id="UP001182556"/>
    </source>
</evidence>
<evidence type="ECO:0000256" key="4">
    <source>
        <dbReference type="ARBA" id="ARBA00022989"/>
    </source>
</evidence>
<comment type="caution">
    <text evidence="8">The sequence shown here is derived from an EMBL/GenBank/DDBJ whole genome shotgun (WGS) entry which is preliminary data.</text>
</comment>
<dbReference type="InterPro" id="IPR045225">
    <property type="entry name" value="Uracil/uridine/allantoin_perm"/>
</dbReference>
<keyword evidence="9" id="KW-1185">Reference proteome</keyword>
<feature type="transmembrane region" description="Helical" evidence="7">
    <location>
        <begin position="478"/>
        <end position="500"/>
    </location>
</feature>
<feature type="transmembrane region" description="Helical" evidence="7">
    <location>
        <begin position="129"/>
        <end position="151"/>
    </location>
</feature>
<feature type="compositionally biased region" description="Basic and acidic residues" evidence="6">
    <location>
        <begin position="538"/>
        <end position="550"/>
    </location>
</feature>
<gene>
    <name evidence="8" type="ORF">DB88DRAFT_370809</name>
</gene>
<dbReference type="AlphaFoldDB" id="A0AAD9FKN1"/>
<dbReference type="FunFam" id="1.10.4160.10:FF:000001">
    <property type="entry name" value="Uracil permease, putative"/>
    <property type="match status" value="1"/>
</dbReference>
<proteinExistence type="inferred from homology"/>
<feature type="transmembrane region" description="Helical" evidence="7">
    <location>
        <begin position="171"/>
        <end position="190"/>
    </location>
</feature>
<feature type="transmembrane region" description="Helical" evidence="7">
    <location>
        <begin position="436"/>
        <end position="458"/>
    </location>
</feature>
<dbReference type="InterPro" id="IPR001248">
    <property type="entry name" value="Pur-cyt_permease"/>
</dbReference>
<feature type="region of interest" description="Disordered" evidence="6">
    <location>
        <begin position="525"/>
        <end position="557"/>
    </location>
</feature>
<dbReference type="EMBL" id="JAODAN010000008">
    <property type="protein sequence ID" value="KAK1922810.1"/>
    <property type="molecule type" value="Genomic_DNA"/>
</dbReference>
<comment type="similarity">
    <text evidence="2">Belongs to the purine-cytosine permease (2.A.39) family.</text>
</comment>
<reference evidence="8" key="1">
    <citation type="submission" date="2023-02" db="EMBL/GenBank/DDBJ databases">
        <title>Identification and recombinant expression of a fungal hydrolase from Papiliotrema laurentii that hydrolyzes apple cutin and clears colloidal polyester polyurethane.</title>
        <authorList>
            <consortium name="DOE Joint Genome Institute"/>
            <person name="Roman V.A."/>
            <person name="Bojanowski C."/>
            <person name="Crable B.R."/>
            <person name="Wagner D.N."/>
            <person name="Hung C.S."/>
            <person name="Nadeau L.J."/>
            <person name="Schratz L."/>
            <person name="Haridas S."/>
            <person name="Pangilinan J."/>
            <person name="Lipzen A."/>
            <person name="Na H."/>
            <person name="Yan M."/>
            <person name="Ng V."/>
            <person name="Grigoriev I.V."/>
            <person name="Spatafora J.W."/>
            <person name="Barlow D."/>
            <person name="Biffinger J."/>
            <person name="Kelley-Loughnane N."/>
            <person name="Varaljay V.A."/>
            <person name="Crookes-Goodson W.J."/>
        </authorList>
    </citation>
    <scope>NUCLEOTIDE SEQUENCE</scope>
    <source>
        <strain evidence="8">5307AH</strain>
    </source>
</reference>
<evidence type="ECO:0000256" key="7">
    <source>
        <dbReference type="SAM" id="Phobius"/>
    </source>
</evidence>
<feature type="transmembrane region" description="Helical" evidence="7">
    <location>
        <begin position="368"/>
        <end position="386"/>
    </location>
</feature>
<evidence type="ECO:0000256" key="1">
    <source>
        <dbReference type="ARBA" id="ARBA00004141"/>
    </source>
</evidence>
<dbReference type="PANTHER" id="PTHR30618">
    <property type="entry name" value="NCS1 FAMILY PURINE/PYRIMIDINE TRANSPORTER"/>
    <property type="match status" value="1"/>
</dbReference>
<keyword evidence="3 7" id="KW-0812">Transmembrane</keyword>
<feature type="transmembrane region" description="Helical" evidence="7">
    <location>
        <begin position="72"/>
        <end position="92"/>
    </location>
</feature>
<dbReference type="Proteomes" id="UP001182556">
    <property type="component" value="Unassembled WGS sequence"/>
</dbReference>
<dbReference type="Gene3D" id="1.10.4160.10">
    <property type="entry name" value="Hydantoin permease"/>
    <property type="match status" value="1"/>
</dbReference>
<sequence>MKAKSILKRLETDHPEGLTTAEMFLTSRDLLPTREEEKTWGYFSFVSFWIADSFNLNTFVIASGMIAAGLNWWQAFICVIVGYSLVGPLIVLSARPGAVFGITFPAVCRTTFGVFGSLWPVFNRSAMACIWWGVQAWLGGECVYVLLRAIWPSFARIPNKMPASTETTSAYVLAFIIYWLLSLPTIWVPIHKLRWLFAVKAIVGPIVGFTLFGWSITRAGGIGPVFSQPAALSGSARNWQMLISISSCFNNMFTLITNAPDFASRARTPGAAIWPQLIAMPLGFSITSFLGIVIASASQPQFGTQIWDVVKIMDRMLDDDPSSATRAGLVFISAGFIYVQLLLNVAANSISAGCDLTALVPKYINIRRGGYVAAIVGICMNPWLLYKSSATFGNYLGAYGVLLSCVCGPCITDYWLVRRGHYRLADLYTTKRDGWYWYTAGINWRGYLAYFCGFAINAPGFVHALKPDLNIGIAAQRIYTLSWLTGTGTSALVYFLACYFSPPGGMNKTFCEVDESDCLLNNGFEPSTPEEDGISGEKGAELDGNKEVARVRTQSIE</sequence>
<protein>
    <submittedName>
        <fullName evidence="8">Uracil permease</fullName>
    </submittedName>
</protein>
<keyword evidence="4 7" id="KW-1133">Transmembrane helix</keyword>
<feature type="transmembrane region" description="Helical" evidence="7">
    <location>
        <begin position="40"/>
        <end position="60"/>
    </location>
</feature>
<dbReference type="CDD" id="cd11482">
    <property type="entry name" value="SLC-NCS1sbd_NRT1-like"/>
    <property type="match status" value="1"/>
</dbReference>
<feature type="transmembrane region" description="Helical" evidence="7">
    <location>
        <begin position="197"/>
        <end position="216"/>
    </location>
</feature>
<comment type="subcellular location">
    <subcellularLocation>
        <location evidence="1">Membrane</location>
        <topology evidence="1">Multi-pass membrane protein</topology>
    </subcellularLocation>
</comment>
<feature type="transmembrane region" description="Helical" evidence="7">
    <location>
        <begin position="98"/>
        <end position="122"/>
    </location>
</feature>
<evidence type="ECO:0000256" key="2">
    <source>
        <dbReference type="ARBA" id="ARBA00008974"/>
    </source>
</evidence>
<feature type="transmembrane region" description="Helical" evidence="7">
    <location>
        <begin position="327"/>
        <end position="347"/>
    </location>
</feature>
<feature type="transmembrane region" description="Helical" evidence="7">
    <location>
        <begin position="277"/>
        <end position="297"/>
    </location>
</feature>
<dbReference type="InterPro" id="IPR012681">
    <property type="entry name" value="NCS1"/>
</dbReference>
<accession>A0AAD9FKN1</accession>
<evidence type="ECO:0000256" key="6">
    <source>
        <dbReference type="SAM" id="MobiDB-lite"/>
    </source>
</evidence>
<organism evidence="8 9">
    <name type="scientific">Papiliotrema laurentii</name>
    <name type="common">Cryptococcus laurentii</name>
    <dbReference type="NCBI Taxonomy" id="5418"/>
    <lineage>
        <taxon>Eukaryota</taxon>
        <taxon>Fungi</taxon>
        <taxon>Dikarya</taxon>
        <taxon>Basidiomycota</taxon>
        <taxon>Agaricomycotina</taxon>
        <taxon>Tremellomycetes</taxon>
        <taxon>Tremellales</taxon>
        <taxon>Rhynchogastremaceae</taxon>
        <taxon>Papiliotrema</taxon>
    </lineage>
</organism>
<name>A0AAD9FKN1_PAPLA</name>
<dbReference type="GO" id="GO:0005886">
    <property type="term" value="C:plasma membrane"/>
    <property type="evidence" value="ECO:0007669"/>
    <property type="project" value="TreeGrafter"/>
</dbReference>